<dbReference type="STRING" id="346185.AAY42_10420"/>
<keyword evidence="2" id="KW-0012">Acyltransferase</keyword>
<evidence type="ECO:0000313" key="4">
    <source>
        <dbReference type="EMBL" id="KQC30242.1"/>
    </source>
</evidence>
<keyword evidence="1" id="KW-0808">Transferase</keyword>
<proteinExistence type="predicted"/>
<dbReference type="Proteomes" id="UP000050827">
    <property type="component" value="Unassembled WGS sequence"/>
</dbReference>
<dbReference type="Pfam" id="PF13673">
    <property type="entry name" value="Acetyltransf_10"/>
    <property type="match status" value="1"/>
</dbReference>
<dbReference type="Gene3D" id="3.40.630.30">
    <property type="match status" value="1"/>
</dbReference>
<reference evidence="4 5" key="1">
    <citation type="submission" date="2015-04" db="EMBL/GenBank/DDBJ databases">
        <title>Complete genome of flavobacterium.</title>
        <authorList>
            <person name="Kwon Y.M."/>
            <person name="Kim S.-J."/>
        </authorList>
    </citation>
    <scope>NUCLEOTIDE SEQUENCE [LARGE SCALE GENOMIC DNA]</scope>
    <source>
        <strain evidence="4 5">DK169</strain>
    </source>
</reference>
<protein>
    <recommendedName>
        <fullName evidence="3">N-acetyltransferase domain-containing protein</fullName>
    </recommendedName>
</protein>
<evidence type="ECO:0000259" key="3">
    <source>
        <dbReference type="PROSITE" id="PS51186"/>
    </source>
</evidence>
<dbReference type="GO" id="GO:0016747">
    <property type="term" value="F:acyltransferase activity, transferring groups other than amino-acyl groups"/>
    <property type="evidence" value="ECO:0007669"/>
    <property type="project" value="InterPro"/>
</dbReference>
<keyword evidence="5" id="KW-1185">Reference proteome</keyword>
<dbReference type="PROSITE" id="PS51186">
    <property type="entry name" value="GNAT"/>
    <property type="match status" value="1"/>
</dbReference>
<dbReference type="SUPFAM" id="SSF55729">
    <property type="entry name" value="Acyl-CoA N-acyltransferases (Nat)"/>
    <property type="match status" value="1"/>
</dbReference>
<evidence type="ECO:0000256" key="2">
    <source>
        <dbReference type="ARBA" id="ARBA00023315"/>
    </source>
</evidence>
<gene>
    <name evidence="4" type="ORF">AAY42_10420</name>
</gene>
<name>A0A0Q1DML7_9FLAO</name>
<evidence type="ECO:0000313" key="5">
    <source>
        <dbReference type="Proteomes" id="UP000050827"/>
    </source>
</evidence>
<feature type="domain" description="N-acetyltransferase" evidence="3">
    <location>
        <begin position="1"/>
        <end position="142"/>
    </location>
</feature>
<dbReference type="CDD" id="cd04301">
    <property type="entry name" value="NAT_SF"/>
    <property type="match status" value="1"/>
</dbReference>
<evidence type="ECO:0000256" key="1">
    <source>
        <dbReference type="ARBA" id="ARBA00022679"/>
    </source>
</evidence>
<accession>A0A0Q1DML7</accession>
<dbReference type="RefSeq" id="WP_055394914.1">
    <property type="nucleotide sequence ID" value="NZ_LCTZ01000002.1"/>
</dbReference>
<dbReference type="EMBL" id="LCTZ01000002">
    <property type="protein sequence ID" value="KQC30242.1"/>
    <property type="molecule type" value="Genomic_DNA"/>
</dbReference>
<dbReference type="OrthoDB" id="9788916at2"/>
<dbReference type="InterPro" id="IPR000182">
    <property type="entry name" value="GNAT_dom"/>
</dbReference>
<comment type="caution">
    <text evidence="4">The sequence shown here is derived from an EMBL/GenBank/DDBJ whole genome shotgun (WGS) entry which is preliminary data.</text>
</comment>
<dbReference type="PANTHER" id="PTHR43800:SF1">
    <property type="entry name" value="PEPTIDYL-LYSINE N-ACETYLTRANSFERASE YJAB"/>
    <property type="match status" value="1"/>
</dbReference>
<sequence length="142" mass="16580">MIRKYKKEEISILIDIWEKSSAVAHPFLDDEFTKMVKTAMKETYLPNSDTWVFEEKNEIVGFISMLDNEIGGLFILPTHQSKGIGSLLLEHISQFHTELEVEVFDENEIGKPFYIKKGFSLIKEYIQDATNQKVFRMKKTLE</sequence>
<dbReference type="InterPro" id="IPR016181">
    <property type="entry name" value="Acyl_CoA_acyltransferase"/>
</dbReference>
<organism evidence="4 5">
    <name type="scientific">Flagellimonas eckloniae</name>
    <dbReference type="NCBI Taxonomy" id="346185"/>
    <lineage>
        <taxon>Bacteria</taxon>
        <taxon>Pseudomonadati</taxon>
        <taxon>Bacteroidota</taxon>
        <taxon>Flavobacteriia</taxon>
        <taxon>Flavobacteriales</taxon>
        <taxon>Flavobacteriaceae</taxon>
        <taxon>Flagellimonas</taxon>
    </lineage>
</organism>
<dbReference type="PANTHER" id="PTHR43800">
    <property type="entry name" value="PEPTIDYL-LYSINE N-ACETYLTRANSFERASE YJAB"/>
    <property type="match status" value="1"/>
</dbReference>
<dbReference type="AlphaFoldDB" id="A0A0Q1DML7"/>